<dbReference type="Proteomes" id="UP000034333">
    <property type="component" value="Unassembled WGS sequence"/>
</dbReference>
<feature type="transmembrane region" description="Helical" evidence="1">
    <location>
        <begin position="49"/>
        <end position="69"/>
    </location>
</feature>
<dbReference type="InterPro" id="IPR002656">
    <property type="entry name" value="Acyl_transf_3_dom"/>
</dbReference>
<dbReference type="AlphaFoldDB" id="A0A0G0HCK0"/>
<organism evidence="3 4">
    <name type="scientific">Candidatus Magasanikbacteria bacterium GW2011_GWA2_37_8</name>
    <dbReference type="NCBI Taxonomy" id="1619036"/>
    <lineage>
        <taxon>Bacteria</taxon>
        <taxon>Candidatus Magasanikiibacteriota</taxon>
    </lineage>
</organism>
<protein>
    <recommendedName>
        <fullName evidence="2">Acyltransferase 3 domain-containing protein</fullName>
    </recommendedName>
</protein>
<evidence type="ECO:0000259" key="2">
    <source>
        <dbReference type="Pfam" id="PF01757"/>
    </source>
</evidence>
<keyword evidence="1" id="KW-0472">Membrane</keyword>
<evidence type="ECO:0000256" key="1">
    <source>
        <dbReference type="SAM" id="Phobius"/>
    </source>
</evidence>
<feature type="transmembrane region" description="Helical" evidence="1">
    <location>
        <begin position="260"/>
        <end position="279"/>
    </location>
</feature>
<feature type="transmembrane region" description="Helical" evidence="1">
    <location>
        <begin position="223"/>
        <end position="240"/>
    </location>
</feature>
<dbReference type="EMBL" id="LBTN01000025">
    <property type="protein sequence ID" value="KKQ39927.1"/>
    <property type="molecule type" value="Genomic_DNA"/>
</dbReference>
<feature type="transmembrane region" description="Helical" evidence="1">
    <location>
        <begin position="161"/>
        <end position="180"/>
    </location>
</feature>
<accession>A0A0G0HCK0</accession>
<dbReference type="GO" id="GO:0016747">
    <property type="term" value="F:acyltransferase activity, transferring groups other than amino-acyl groups"/>
    <property type="evidence" value="ECO:0007669"/>
    <property type="project" value="InterPro"/>
</dbReference>
<reference evidence="3 4" key="1">
    <citation type="journal article" date="2015" name="Nature">
        <title>rRNA introns, odd ribosomes, and small enigmatic genomes across a large radiation of phyla.</title>
        <authorList>
            <person name="Brown C.T."/>
            <person name="Hug L.A."/>
            <person name="Thomas B.C."/>
            <person name="Sharon I."/>
            <person name="Castelle C.J."/>
            <person name="Singh A."/>
            <person name="Wilkins M.J."/>
            <person name="Williams K.H."/>
            <person name="Banfield J.F."/>
        </authorList>
    </citation>
    <scope>NUCLEOTIDE SEQUENCE [LARGE SCALE GENOMIC DNA]</scope>
</reference>
<feature type="transmembrane region" description="Helical" evidence="1">
    <location>
        <begin position="127"/>
        <end position="154"/>
    </location>
</feature>
<keyword evidence="1" id="KW-0812">Transmembrane</keyword>
<dbReference type="Pfam" id="PF01757">
    <property type="entry name" value="Acyl_transf_3"/>
    <property type="match status" value="1"/>
</dbReference>
<feature type="transmembrane region" description="Helical" evidence="1">
    <location>
        <begin position="90"/>
        <end position="107"/>
    </location>
</feature>
<dbReference type="STRING" id="1619036.US58_C0025G0011"/>
<feature type="transmembrane region" description="Helical" evidence="1">
    <location>
        <begin position="196"/>
        <end position="216"/>
    </location>
</feature>
<name>A0A0G0HCK0_9BACT</name>
<feature type="transmembrane region" description="Helical" evidence="1">
    <location>
        <begin position="12"/>
        <end position="29"/>
    </location>
</feature>
<gene>
    <name evidence="3" type="ORF">US58_C0025G0011</name>
</gene>
<sequence>MTETNIIKPKRNFYISYLKGWAILSVILIHLIDWSNTVLTTNQTYWKELFYPGVFFFIATVGSVIYIAYGHYPDLKKPFRRLLTRGFQLLGVYYLYNIIKFFVFDFSKQPYYGQFIEKGTFDLKHILLLQSASVPITIIVTIGLFLLIGPLLLWLVKKVNFPKLVILGLIIIMIGLNYFVTLPENIVTNLLLSKNLVYFPPLLWSLPFLIGFYLALYGLGKKMGWWFLFWSVLAGGYAWYLITSGQSWRPSWYMYPLRPYYIIFSLALMYGIFCLGWLFEKIKNKWVNLGLATLRVLGDSTLGLYIYHWIIIDLTIWLFAPQYKSIWWTVSGFLVIFLIFKRKQIKLYWLEHNENLN</sequence>
<feature type="transmembrane region" description="Helical" evidence="1">
    <location>
        <begin position="325"/>
        <end position="340"/>
    </location>
</feature>
<evidence type="ECO:0000313" key="3">
    <source>
        <dbReference type="EMBL" id="KKQ39927.1"/>
    </source>
</evidence>
<keyword evidence="1" id="KW-1133">Transmembrane helix</keyword>
<evidence type="ECO:0000313" key="4">
    <source>
        <dbReference type="Proteomes" id="UP000034333"/>
    </source>
</evidence>
<proteinExistence type="predicted"/>
<comment type="caution">
    <text evidence="3">The sequence shown here is derived from an EMBL/GenBank/DDBJ whole genome shotgun (WGS) entry which is preliminary data.</text>
</comment>
<feature type="domain" description="Acyltransferase 3" evidence="2">
    <location>
        <begin position="13"/>
        <end position="339"/>
    </location>
</feature>